<accession>A0A2L2TR19</accession>
<feature type="transmembrane region" description="Helical" evidence="1">
    <location>
        <begin position="91"/>
        <end position="110"/>
    </location>
</feature>
<dbReference type="Proteomes" id="UP000245910">
    <property type="component" value="Chromosome I"/>
</dbReference>
<feature type="transmembrane region" description="Helical" evidence="1">
    <location>
        <begin position="116"/>
        <end position="134"/>
    </location>
</feature>
<keyword evidence="1" id="KW-1133">Transmembrane helix</keyword>
<name>A0A2L2TR19_9HYPO</name>
<dbReference type="EMBL" id="LN649229">
    <property type="protein sequence ID" value="CEI66026.1"/>
    <property type="molecule type" value="Genomic_DNA"/>
</dbReference>
<dbReference type="OrthoDB" id="4990776at2759"/>
<dbReference type="GeneID" id="37254179"/>
<evidence type="ECO:0000256" key="1">
    <source>
        <dbReference type="SAM" id="Phobius"/>
    </source>
</evidence>
<keyword evidence="1" id="KW-0812">Transmembrane</keyword>
<proteinExistence type="predicted"/>
<organism evidence="2 3">
    <name type="scientific">Fusarium venenatum</name>
    <dbReference type="NCBI Taxonomy" id="56646"/>
    <lineage>
        <taxon>Eukaryota</taxon>
        <taxon>Fungi</taxon>
        <taxon>Dikarya</taxon>
        <taxon>Ascomycota</taxon>
        <taxon>Pezizomycotina</taxon>
        <taxon>Sordariomycetes</taxon>
        <taxon>Hypocreomycetidae</taxon>
        <taxon>Hypocreales</taxon>
        <taxon>Nectriaceae</taxon>
        <taxon>Fusarium</taxon>
    </lineage>
</organism>
<evidence type="ECO:0000313" key="3">
    <source>
        <dbReference type="Proteomes" id="UP000245910"/>
    </source>
</evidence>
<dbReference type="AlphaFoldDB" id="A0A2L2TR19"/>
<dbReference type="KEGG" id="fvn:FVRRES_02538"/>
<sequence>MTLSTRNDSNVFKEFEIHRRSTNNHIISYFECLGQHPSGDGLPGLLDRTPRENSQILMLKDISISAVQELKILESIIGEIIKQEKPLASSVSPSVLSCTVFCLAVAYALSNPPLSVFFKTVTVVGSAFLTIRLVRKYLQRRQLVPLQHKVQGLGRAFKNGTIRYRDLDEVVVSPLD</sequence>
<reference evidence="3" key="1">
    <citation type="submission" date="2014-10" db="EMBL/GenBank/DDBJ databases">
        <authorList>
            <person name="King R."/>
        </authorList>
    </citation>
    <scope>NUCLEOTIDE SEQUENCE [LARGE SCALE GENOMIC DNA]</scope>
    <source>
        <strain evidence="3">A3/5</strain>
    </source>
</reference>
<keyword evidence="1" id="KW-0472">Membrane</keyword>
<dbReference type="RefSeq" id="XP_025589743.1">
    <property type="nucleotide sequence ID" value="XM_025730638.1"/>
</dbReference>
<evidence type="ECO:0000313" key="2">
    <source>
        <dbReference type="EMBL" id="CEI66026.1"/>
    </source>
</evidence>
<protein>
    <submittedName>
        <fullName evidence="2">Uncharacterized protein</fullName>
    </submittedName>
</protein>
<keyword evidence="3" id="KW-1185">Reference proteome</keyword>
<dbReference type="STRING" id="56646.A0A2L2TR19"/>